<evidence type="ECO:0000313" key="3">
    <source>
        <dbReference type="Proteomes" id="UP001500368"/>
    </source>
</evidence>
<reference evidence="3" key="1">
    <citation type="journal article" date="2019" name="Int. J. Syst. Evol. Microbiol.">
        <title>The Global Catalogue of Microorganisms (GCM) 10K type strain sequencing project: providing services to taxonomists for standard genome sequencing and annotation.</title>
        <authorList>
            <consortium name="The Broad Institute Genomics Platform"/>
            <consortium name="The Broad Institute Genome Sequencing Center for Infectious Disease"/>
            <person name="Wu L."/>
            <person name="Ma J."/>
        </authorList>
    </citation>
    <scope>NUCLEOTIDE SEQUENCE [LARGE SCALE GENOMIC DNA]</scope>
    <source>
        <strain evidence="3">JCM 19129</strain>
    </source>
</reference>
<comment type="caution">
    <text evidence="2">The sequence shown here is derived from an EMBL/GenBank/DDBJ whole genome shotgun (WGS) entry which is preliminary data.</text>
</comment>
<sequence length="223" mass="24170">MSKTGGGRGTNQHKIKGTSQAKITSDAAGSESSVVLAAKPQYYGQDKGYSVATDAVNAVRKKLDQDPGVSDIQATAHPEDGVVNVTATHHAGTSASADLEVRADWPDDMGGPHIKLTTARSDMEAPGFTEERIPLTSEWTRALDQRLESALNPPAPEPATTPEHSGFDGDDDDEDEEEWACGMTFDHDQVITYEDETMRQWMCKRCGAEGWDEFDEAETPEPS</sequence>
<feature type="region of interest" description="Disordered" evidence="1">
    <location>
        <begin position="150"/>
        <end position="179"/>
    </location>
</feature>
<gene>
    <name evidence="2" type="ORF">GCM10025790_22570</name>
</gene>
<keyword evidence="3" id="KW-1185">Reference proteome</keyword>
<name>A0ABP9G1V4_9MICC</name>
<protein>
    <submittedName>
        <fullName evidence="2">Uncharacterized protein</fullName>
    </submittedName>
</protein>
<evidence type="ECO:0000256" key="1">
    <source>
        <dbReference type="SAM" id="MobiDB-lite"/>
    </source>
</evidence>
<evidence type="ECO:0000313" key="2">
    <source>
        <dbReference type="EMBL" id="GAA4924786.1"/>
    </source>
</evidence>
<feature type="compositionally biased region" description="Acidic residues" evidence="1">
    <location>
        <begin position="168"/>
        <end position="179"/>
    </location>
</feature>
<dbReference type="Proteomes" id="UP001500368">
    <property type="component" value="Unassembled WGS sequence"/>
</dbReference>
<accession>A0ABP9G1V4</accession>
<dbReference type="RefSeq" id="WP_345478107.1">
    <property type="nucleotide sequence ID" value="NZ_BAABLW010000007.1"/>
</dbReference>
<dbReference type="EMBL" id="BAABLW010000007">
    <property type="protein sequence ID" value="GAA4924786.1"/>
    <property type="molecule type" value="Genomic_DNA"/>
</dbReference>
<feature type="region of interest" description="Disordered" evidence="1">
    <location>
        <begin position="1"/>
        <end position="31"/>
    </location>
</feature>
<organism evidence="2 3">
    <name type="scientific">Nesterenkonia rhizosphaerae</name>
    <dbReference type="NCBI Taxonomy" id="1348272"/>
    <lineage>
        <taxon>Bacteria</taxon>
        <taxon>Bacillati</taxon>
        <taxon>Actinomycetota</taxon>
        <taxon>Actinomycetes</taxon>
        <taxon>Micrococcales</taxon>
        <taxon>Micrococcaceae</taxon>
        <taxon>Nesterenkonia</taxon>
    </lineage>
</organism>
<proteinExistence type="predicted"/>